<dbReference type="OrthoDB" id="6112826at2759"/>
<evidence type="ECO:0000313" key="2">
    <source>
        <dbReference type="Proteomes" id="UP000789390"/>
    </source>
</evidence>
<evidence type="ECO:0000313" key="1">
    <source>
        <dbReference type="EMBL" id="CAH0112525.1"/>
    </source>
</evidence>
<dbReference type="Pfam" id="PF00277">
    <property type="entry name" value="SAA"/>
    <property type="match status" value="1"/>
</dbReference>
<dbReference type="AlphaFoldDB" id="A0A8J2S399"/>
<reference evidence="1" key="1">
    <citation type="submission" date="2021-11" db="EMBL/GenBank/DDBJ databases">
        <authorList>
            <person name="Schell T."/>
        </authorList>
    </citation>
    <scope>NUCLEOTIDE SEQUENCE</scope>
    <source>
        <strain evidence="1">M5</strain>
    </source>
</reference>
<organism evidence="1 2">
    <name type="scientific">Daphnia galeata</name>
    <dbReference type="NCBI Taxonomy" id="27404"/>
    <lineage>
        <taxon>Eukaryota</taxon>
        <taxon>Metazoa</taxon>
        <taxon>Ecdysozoa</taxon>
        <taxon>Arthropoda</taxon>
        <taxon>Crustacea</taxon>
        <taxon>Branchiopoda</taxon>
        <taxon>Diplostraca</taxon>
        <taxon>Cladocera</taxon>
        <taxon>Anomopoda</taxon>
        <taxon>Daphniidae</taxon>
        <taxon>Daphnia</taxon>
    </lineage>
</organism>
<name>A0A8J2S399_9CRUS</name>
<dbReference type="Proteomes" id="UP000789390">
    <property type="component" value="Unassembled WGS sequence"/>
</dbReference>
<dbReference type="InterPro" id="IPR000096">
    <property type="entry name" value="Serum_amyloid_A"/>
</dbReference>
<protein>
    <submittedName>
        <fullName evidence="1">Uncharacterized protein</fullName>
    </submittedName>
</protein>
<keyword evidence="2" id="KW-1185">Reference proteome</keyword>
<gene>
    <name evidence="1" type="ORF">DGAL_LOCUS16249</name>
</gene>
<dbReference type="SMART" id="SM00197">
    <property type="entry name" value="SAA"/>
    <property type="match status" value="1"/>
</dbReference>
<dbReference type="EMBL" id="CAKKLH010000327">
    <property type="protein sequence ID" value="CAH0112525.1"/>
    <property type="molecule type" value="Genomic_DNA"/>
</dbReference>
<sequence>MTVGMAQARCRPWNWNNCSAGKMWDAYNEMRRVNCKFCDKYFHCMGNYNAVYSCSGSEEDKKCTAKKISDVREWRIFYLSWRSFDLTSGNSGADSAADQAANLVGRNNRSSCASTYLANVRCAYNPSTRECKW</sequence>
<dbReference type="GO" id="GO:0005576">
    <property type="term" value="C:extracellular region"/>
    <property type="evidence" value="ECO:0007669"/>
    <property type="project" value="InterPro"/>
</dbReference>
<proteinExistence type="predicted"/>
<accession>A0A8J2S399</accession>
<dbReference type="Gene3D" id="1.10.132.110">
    <property type="entry name" value="Serum amyloid A protein"/>
    <property type="match status" value="1"/>
</dbReference>
<comment type="caution">
    <text evidence="1">The sequence shown here is derived from an EMBL/GenBank/DDBJ whole genome shotgun (WGS) entry which is preliminary data.</text>
</comment>